<dbReference type="GO" id="GO:0003677">
    <property type="term" value="F:DNA binding"/>
    <property type="evidence" value="ECO:0007669"/>
    <property type="project" value="UniProtKB-KW"/>
</dbReference>
<keyword evidence="2" id="KW-0862">Zinc</keyword>
<evidence type="ECO:0000256" key="2">
    <source>
        <dbReference type="ARBA" id="ARBA00022833"/>
    </source>
</evidence>
<evidence type="ECO:0000256" key="1">
    <source>
        <dbReference type="ARBA" id="ARBA00022723"/>
    </source>
</evidence>
<gene>
    <name evidence="7" type="ORF">IF1G_10055</name>
</gene>
<organism evidence="7 8">
    <name type="scientific">Cordyceps javanica</name>
    <dbReference type="NCBI Taxonomy" id="43265"/>
    <lineage>
        <taxon>Eukaryota</taxon>
        <taxon>Fungi</taxon>
        <taxon>Dikarya</taxon>
        <taxon>Ascomycota</taxon>
        <taxon>Pezizomycotina</taxon>
        <taxon>Sordariomycetes</taxon>
        <taxon>Hypocreomycetidae</taxon>
        <taxon>Hypocreales</taxon>
        <taxon>Cordycipitaceae</taxon>
        <taxon>Cordyceps</taxon>
    </lineage>
</organism>
<keyword evidence="5" id="KW-0804">Transcription</keyword>
<dbReference type="PANTHER" id="PTHR36206:SF12">
    <property type="entry name" value="ASPERCRYPTIN BIOSYNTHESIS CLUSTER-SPECIFIC TRANSCRIPTION REGULATOR ATNN-RELATED"/>
    <property type="match status" value="1"/>
</dbReference>
<evidence type="ECO:0000256" key="3">
    <source>
        <dbReference type="ARBA" id="ARBA00023015"/>
    </source>
</evidence>
<keyword evidence="6" id="KW-0539">Nucleus</keyword>
<keyword evidence="4" id="KW-0238">DNA-binding</keyword>
<protein>
    <submittedName>
        <fullName evidence="7">C6 zinc finger domain-containing protein</fullName>
    </submittedName>
</protein>
<evidence type="ECO:0000313" key="8">
    <source>
        <dbReference type="Proteomes" id="UP000315783"/>
    </source>
</evidence>
<dbReference type="InterPro" id="IPR052360">
    <property type="entry name" value="Transcr_Regulatory_Proteins"/>
</dbReference>
<keyword evidence="8" id="KW-1185">Reference proteome</keyword>
<evidence type="ECO:0000256" key="6">
    <source>
        <dbReference type="ARBA" id="ARBA00023242"/>
    </source>
</evidence>
<name>A0A545VMV2_9HYPO</name>
<proteinExistence type="predicted"/>
<comment type="caution">
    <text evidence="7">The sequence shown here is derived from an EMBL/GenBank/DDBJ whole genome shotgun (WGS) entry which is preliminary data.</text>
</comment>
<sequence length="437" mass="49846">MGNVITFLADEFNGDLWRYSLPQMMHNAEAIWHGSNAIASLSLSHRAIDDGSAKESTRQYSMSMKHILGITQSPYITPQNKAIVLLANVLYGVYALFTGDTVANMTLHEKTRRLIRHWRFWECTEAAPVSALAMHLLHHFLKSSTLRQEALFISPEPPGQTWIEAITWFQKRPIRSINQAYVEFEMMWISVRATLDNIPFRPTRKDILVADAGRSVLRQQFESWALRYRAFKSARAPISLHASILKVRSILINILFKLDLDSAENLWDETCWDAFDIEFAAAFRALQAALGKENKAARRAEFDTQFTPSLYKALTFITRTCRRPVLRRDAIALLRTSLGVATGRLSRITGNPVMEFIADQIIDVEEVAWRDAKSRDDCAEGSKCVKDKFICNMHRIARVVAPREIPERIVNYTLLTTGDILNGREGHRESVRAVFFS</sequence>
<dbReference type="PANTHER" id="PTHR36206">
    <property type="entry name" value="ASPERCRYPTIN BIOSYNTHESIS CLUSTER-SPECIFIC TRANSCRIPTION REGULATOR ATNN-RELATED"/>
    <property type="match status" value="1"/>
</dbReference>
<dbReference type="AlphaFoldDB" id="A0A545VMV2"/>
<evidence type="ECO:0000313" key="7">
    <source>
        <dbReference type="EMBL" id="TQV91174.1"/>
    </source>
</evidence>
<dbReference type="GO" id="GO:0046872">
    <property type="term" value="F:metal ion binding"/>
    <property type="evidence" value="ECO:0007669"/>
    <property type="project" value="UniProtKB-KW"/>
</dbReference>
<evidence type="ECO:0000256" key="4">
    <source>
        <dbReference type="ARBA" id="ARBA00023125"/>
    </source>
</evidence>
<dbReference type="Proteomes" id="UP000315783">
    <property type="component" value="Unassembled WGS sequence"/>
</dbReference>
<reference evidence="7 8" key="1">
    <citation type="journal article" date="2019" name="Appl. Microbiol. Biotechnol.">
        <title>Genome sequence of Isaria javanica and comparative genome analysis insights into family S53 peptidase evolution in fungal entomopathogens.</title>
        <authorList>
            <person name="Lin R."/>
            <person name="Zhang X."/>
            <person name="Xin B."/>
            <person name="Zou M."/>
            <person name="Gao Y."/>
            <person name="Qin F."/>
            <person name="Hu Q."/>
            <person name="Xie B."/>
            <person name="Cheng X."/>
        </authorList>
    </citation>
    <scope>NUCLEOTIDE SEQUENCE [LARGE SCALE GENOMIC DNA]</scope>
    <source>
        <strain evidence="7 8">IJ1G</strain>
    </source>
</reference>
<accession>A0A545VMV2</accession>
<evidence type="ECO:0000256" key="5">
    <source>
        <dbReference type="ARBA" id="ARBA00023163"/>
    </source>
</evidence>
<dbReference type="EMBL" id="SPUK01000020">
    <property type="protein sequence ID" value="TQV91174.1"/>
    <property type="molecule type" value="Genomic_DNA"/>
</dbReference>
<keyword evidence="1" id="KW-0479">Metal-binding</keyword>
<dbReference type="OrthoDB" id="4869369at2759"/>
<keyword evidence="3" id="KW-0805">Transcription regulation</keyword>